<dbReference type="InterPro" id="IPR011005">
    <property type="entry name" value="Dihydropteroate_synth-like_sf"/>
</dbReference>
<dbReference type="SUPFAM" id="SSF51717">
    <property type="entry name" value="Dihydropteroate synthetase-like"/>
    <property type="match status" value="1"/>
</dbReference>
<feature type="non-terminal residue" evidence="1">
    <location>
        <position position="1"/>
    </location>
</feature>
<keyword evidence="1" id="KW-0489">Methyltransferase</keyword>
<keyword evidence="2" id="KW-1185">Reference proteome</keyword>
<accession>A0ABR6WNQ4</accession>
<reference evidence="1 2" key="1">
    <citation type="journal article" date="2020" name="mSystems">
        <title>Defining Genomic and Predicted Metabolic Features of the Acetobacterium Genus.</title>
        <authorList>
            <person name="Ross D.E."/>
            <person name="Marshall C.W."/>
            <person name="Gulliver D."/>
            <person name="May H.D."/>
            <person name="Norman R.S."/>
        </authorList>
    </citation>
    <scope>NUCLEOTIDE SEQUENCE [LARGE SCALE GENOMIC DNA]</scope>
    <source>
        <strain evidence="1 2">DSM 9173</strain>
    </source>
</reference>
<gene>
    <name evidence="1" type="ORF">GH807_12840</name>
</gene>
<evidence type="ECO:0000313" key="2">
    <source>
        <dbReference type="Proteomes" id="UP000653358"/>
    </source>
</evidence>
<dbReference type="EMBL" id="WJBB01000018">
    <property type="protein sequence ID" value="MBC3797931.1"/>
    <property type="molecule type" value="Genomic_DNA"/>
</dbReference>
<dbReference type="GO" id="GO:0008168">
    <property type="term" value="F:methyltransferase activity"/>
    <property type="evidence" value="ECO:0007669"/>
    <property type="project" value="UniProtKB-KW"/>
</dbReference>
<evidence type="ECO:0000313" key="1">
    <source>
        <dbReference type="EMBL" id="MBC3797931.1"/>
    </source>
</evidence>
<name>A0ABR6WNQ4_9FIRM</name>
<organism evidence="1 2">
    <name type="scientific">Acetobacterium tundrae</name>
    <dbReference type="NCBI Taxonomy" id="132932"/>
    <lineage>
        <taxon>Bacteria</taxon>
        <taxon>Bacillati</taxon>
        <taxon>Bacillota</taxon>
        <taxon>Clostridia</taxon>
        <taxon>Eubacteriales</taxon>
        <taxon>Eubacteriaceae</taxon>
        <taxon>Acetobacterium</taxon>
    </lineage>
</organism>
<dbReference type="Proteomes" id="UP000653358">
    <property type="component" value="Unassembled WGS sequence"/>
</dbReference>
<comment type="caution">
    <text evidence="1">The sequence shown here is derived from an EMBL/GenBank/DDBJ whole genome shotgun (WGS) entry which is preliminary data.</text>
</comment>
<protein>
    <submittedName>
        <fullName evidence="1">Methyltetrahydrofolate cobalamin methyltransferase</fullName>
    </submittedName>
</protein>
<dbReference type="GO" id="GO:0032259">
    <property type="term" value="P:methylation"/>
    <property type="evidence" value="ECO:0007669"/>
    <property type="project" value="UniProtKB-KW"/>
</dbReference>
<proteinExistence type="predicted"/>
<dbReference type="Gene3D" id="3.20.20.20">
    <property type="entry name" value="Dihydropteroate synthase-like"/>
    <property type="match status" value="1"/>
</dbReference>
<keyword evidence="1" id="KW-0808">Transferase</keyword>
<sequence length="50" mass="5627">MNAGMDSFILDPLNQDLMGMLFATEALLGEDDYCMEYIGAYREGIFGQKK</sequence>